<dbReference type="FunFam" id="3.30.70.120:FF:000006">
    <property type="entry name" value="GTP cyclohydrolase 1 type 2 homolog"/>
    <property type="match status" value="1"/>
</dbReference>
<feature type="binding site" evidence="5">
    <location>
        <position position="67"/>
    </location>
    <ligand>
        <name>a divalent metal cation</name>
        <dbReference type="ChEBI" id="CHEBI:60240"/>
        <label>1</label>
    </ligand>
</feature>
<evidence type="ECO:0000256" key="4">
    <source>
        <dbReference type="PIRNR" id="PIRNR037489"/>
    </source>
</evidence>
<proteinExistence type="inferred from homology"/>
<dbReference type="PIRSF" id="PIRSF037489">
    <property type="entry name" value="UCP037489_NIF3_YqfO"/>
    <property type="match status" value="1"/>
</dbReference>
<dbReference type="InterPro" id="IPR002678">
    <property type="entry name" value="DUF34/NIF3"/>
</dbReference>
<dbReference type="Gene3D" id="3.30.70.120">
    <property type="match status" value="1"/>
</dbReference>
<keyword evidence="6" id="KW-0378">Hydrolase</keyword>
<dbReference type="InterPro" id="IPR015867">
    <property type="entry name" value="N-reg_PII/ATP_PRibTrfase_C"/>
</dbReference>
<dbReference type="PANTHER" id="PTHR13799">
    <property type="entry name" value="NGG1 INTERACTING FACTOR 3"/>
    <property type="match status" value="1"/>
</dbReference>
<dbReference type="Proteomes" id="UP000298324">
    <property type="component" value="Unassembled WGS sequence"/>
</dbReference>
<accession>A0A4Y7REG4</accession>
<dbReference type="GO" id="GO:0016787">
    <property type="term" value="F:hydrolase activity"/>
    <property type="evidence" value="ECO:0007669"/>
    <property type="project" value="UniProtKB-KW"/>
</dbReference>
<dbReference type="Gene3D" id="3.40.1390.30">
    <property type="entry name" value="NIF3 (NGG1p interacting factor 3)-like"/>
    <property type="match status" value="1"/>
</dbReference>
<dbReference type="SUPFAM" id="SSF102705">
    <property type="entry name" value="NIF3 (NGG1p interacting factor 3)-like"/>
    <property type="match status" value="1"/>
</dbReference>
<comment type="caution">
    <text evidence="6">The sequence shown here is derived from an EMBL/GenBank/DDBJ whole genome shotgun (WGS) entry which is preliminary data.</text>
</comment>
<dbReference type="EMBL" id="QFGA01000001">
    <property type="protein sequence ID" value="TEB07173.1"/>
    <property type="molecule type" value="Genomic_DNA"/>
</dbReference>
<evidence type="ECO:0000256" key="3">
    <source>
        <dbReference type="ARBA" id="ARBA00022723"/>
    </source>
</evidence>
<dbReference type="RefSeq" id="WP_190239141.1">
    <property type="nucleotide sequence ID" value="NZ_QFGA01000001.1"/>
</dbReference>
<dbReference type="GO" id="GO:0005737">
    <property type="term" value="C:cytoplasm"/>
    <property type="evidence" value="ECO:0007669"/>
    <property type="project" value="TreeGrafter"/>
</dbReference>
<name>A0A4Y7REG4_9FIRM</name>
<evidence type="ECO:0000256" key="2">
    <source>
        <dbReference type="ARBA" id="ARBA00022112"/>
    </source>
</evidence>
<dbReference type="Pfam" id="PF01784">
    <property type="entry name" value="DUF34_NIF3"/>
    <property type="match status" value="1"/>
</dbReference>
<comment type="similarity">
    <text evidence="1 4">Belongs to the GTP cyclohydrolase I type 2/NIF3 family.</text>
</comment>
<dbReference type="FunFam" id="3.40.1390.30:FF:000001">
    <property type="entry name" value="GTP cyclohydrolase 1 type 2"/>
    <property type="match status" value="1"/>
</dbReference>
<dbReference type="InterPro" id="IPR017221">
    <property type="entry name" value="DUF34/NIF3_bac"/>
</dbReference>
<keyword evidence="7" id="KW-1185">Reference proteome</keyword>
<evidence type="ECO:0000313" key="7">
    <source>
        <dbReference type="Proteomes" id="UP000298324"/>
    </source>
</evidence>
<feature type="binding site" evidence="5">
    <location>
        <position position="105"/>
    </location>
    <ligand>
        <name>a divalent metal cation</name>
        <dbReference type="ChEBI" id="CHEBI:60240"/>
        <label>1</label>
    </ligand>
</feature>
<dbReference type="InterPro" id="IPR036069">
    <property type="entry name" value="DUF34/NIF3_sf"/>
</dbReference>
<evidence type="ECO:0000256" key="1">
    <source>
        <dbReference type="ARBA" id="ARBA00006964"/>
    </source>
</evidence>
<evidence type="ECO:0000313" key="6">
    <source>
        <dbReference type="EMBL" id="TEB07173.1"/>
    </source>
</evidence>
<feature type="binding site" evidence="5">
    <location>
        <position position="331"/>
    </location>
    <ligand>
        <name>a divalent metal cation</name>
        <dbReference type="ChEBI" id="CHEBI:60240"/>
        <label>1</label>
    </ligand>
</feature>
<gene>
    <name evidence="6" type="ORF">Psch_00716</name>
</gene>
<dbReference type="PANTHER" id="PTHR13799:SF14">
    <property type="entry name" value="GTP CYCLOHYDROLASE 1 TYPE 2 HOMOLOG"/>
    <property type="match status" value="1"/>
</dbReference>
<dbReference type="NCBIfam" id="TIGR00486">
    <property type="entry name" value="YbgI_SA1388"/>
    <property type="match status" value="1"/>
</dbReference>
<sequence>MPVKVSEIIRLIEEAVPLYLAEKWDNSGFQLGDPEDKIARVLLALDVNPVVAAEAREKGAGLIVNHHPLFFKPVKAIRFDRAEGELIRYLISHNICVYAAHTNLDLAEGGVNTALARRLGLNDLSILQEAGRDAYFKLAVFVPVGHLDQVRSAIAEAGAGWIGNYSHCTFAVPGTGTFKPLAGANPFIGSIGEIEQVQEIRLETVVPAKRVNGVLQAMSKAHPYEEVAYDLYRLDNPGAAYGLGRVGALPQPMPLGRFAEKVKDVLGLAALRFGGSLEETVSKVAVCGGSGAELWEAALSCGADTLVTSDIKYHTAQKILDAGLKFVDPGHYGTEAVVLPALQNYLRSRCRELNMDIEVILSETKTDPFEYL</sequence>
<protein>
    <recommendedName>
        <fullName evidence="2 4">GTP cyclohydrolase 1 type 2 homolog</fullName>
    </recommendedName>
</protein>
<dbReference type="AlphaFoldDB" id="A0A4Y7REG4"/>
<reference evidence="6 7" key="1">
    <citation type="journal article" date="2018" name="Environ. Microbiol.">
        <title>Novel energy conservation strategies and behaviour of Pelotomaculum schinkii driving syntrophic propionate catabolism.</title>
        <authorList>
            <person name="Hidalgo-Ahumada C.A.P."/>
            <person name="Nobu M.K."/>
            <person name="Narihiro T."/>
            <person name="Tamaki H."/>
            <person name="Liu W.T."/>
            <person name="Kamagata Y."/>
            <person name="Stams A.J.M."/>
            <person name="Imachi H."/>
            <person name="Sousa D.Z."/>
        </authorList>
    </citation>
    <scope>NUCLEOTIDE SEQUENCE [LARGE SCALE GENOMIC DNA]</scope>
    <source>
        <strain evidence="6 7">HH</strain>
    </source>
</reference>
<dbReference type="GO" id="GO:0046872">
    <property type="term" value="F:metal ion binding"/>
    <property type="evidence" value="ECO:0007669"/>
    <property type="project" value="UniProtKB-UniRule"/>
</dbReference>
<feature type="binding site" evidence="5">
    <location>
        <position position="335"/>
    </location>
    <ligand>
        <name>a divalent metal cation</name>
        <dbReference type="ChEBI" id="CHEBI:60240"/>
        <label>1</label>
    </ligand>
</feature>
<keyword evidence="3 4" id="KW-0479">Metal-binding</keyword>
<evidence type="ECO:0000256" key="5">
    <source>
        <dbReference type="PIRSR" id="PIRSR602678-1"/>
    </source>
</evidence>
<feature type="binding site" evidence="5">
    <location>
        <position position="66"/>
    </location>
    <ligand>
        <name>a divalent metal cation</name>
        <dbReference type="ChEBI" id="CHEBI:60240"/>
        <label>1</label>
    </ligand>
</feature>
<organism evidence="6 7">
    <name type="scientific">Pelotomaculum schinkii</name>
    <dbReference type="NCBI Taxonomy" id="78350"/>
    <lineage>
        <taxon>Bacteria</taxon>
        <taxon>Bacillati</taxon>
        <taxon>Bacillota</taxon>
        <taxon>Clostridia</taxon>
        <taxon>Eubacteriales</taxon>
        <taxon>Desulfotomaculaceae</taxon>
        <taxon>Pelotomaculum</taxon>
    </lineage>
</organism>